<dbReference type="InParanoid" id="G4YGI8"/>
<dbReference type="Proteomes" id="UP000002640">
    <property type="component" value="Unassembled WGS sequence"/>
</dbReference>
<reference evidence="2 3" key="1">
    <citation type="journal article" date="2006" name="Science">
        <title>Phytophthora genome sequences uncover evolutionary origins and mechanisms of pathogenesis.</title>
        <authorList>
            <person name="Tyler B.M."/>
            <person name="Tripathy S."/>
            <person name="Zhang X."/>
            <person name="Dehal P."/>
            <person name="Jiang R.H."/>
            <person name="Aerts A."/>
            <person name="Arredondo F.D."/>
            <person name="Baxter L."/>
            <person name="Bensasson D."/>
            <person name="Beynon J.L."/>
            <person name="Chapman J."/>
            <person name="Damasceno C.M."/>
            <person name="Dorrance A.E."/>
            <person name="Dou D."/>
            <person name="Dickerman A.W."/>
            <person name="Dubchak I.L."/>
            <person name="Garbelotto M."/>
            <person name="Gijzen M."/>
            <person name="Gordon S.G."/>
            <person name="Govers F."/>
            <person name="Grunwald N.J."/>
            <person name="Huang W."/>
            <person name="Ivors K.L."/>
            <person name="Jones R.W."/>
            <person name="Kamoun S."/>
            <person name="Krampis K."/>
            <person name="Lamour K.H."/>
            <person name="Lee M.K."/>
            <person name="McDonald W.H."/>
            <person name="Medina M."/>
            <person name="Meijer H.J."/>
            <person name="Nordberg E.K."/>
            <person name="Maclean D.J."/>
            <person name="Ospina-Giraldo M.D."/>
            <person name="Morris P.F."/>
            <person name="Phuntumart V."/>
            <person name="Putnam N.H."/>
            <person name="Rash S."/>
            <person name="Rose J.K."/>
            <person name="Sakihama Y."/>
            <person name="Salamov A.A."/>
            <person name="Savidor A."/>
            <person name="Scheuring C.F."/>
            <person name="Smith B.M."/>
            <person name="Sobral B.W."/>
            <person name="Terry A."/>
            <person name="Torto-Alalibo T.A."/>
            <person name="Win J."/>
            <person name="Xu Z."/>
            <person name="Zhang H."/>
            <person name="Grigoriev I.V."/>
            <person name="Rokhsar D.S."/>
            <person name="Boore J.L."/>
        </authorList>
    </citation>
    <scope>NUCLEOTIDE SEQUENCE [LARGE SCALE GENOMIC DNA]</scope>
    <source>
        <strain evidence="2 3">P6497</strain>
    </source>
</reference>
<evidence type="ECO:0000313" key="2">
    <source>
        <dbReference type="EMBL" id="EGZ26523.1"/>
    </source>
</evidence>
<dbReference type="GeneID" id="20640908"/>
<dbReference type="KEGG" id="psoj:PHYSODRAFT_292853"/>
<accession>G4YGI8</accession>
<feature type="region of interest" description="Disordered" evidence="1">
    <location>
        <begin position="22"/>
        <end position="43"/>
    </location>
</feature>
<sequence>MNAGLWSILSDAFGGRVGISGDALLDSSGDAEEEETDDKESKRMWEQRPIHLLLRNLPRRRKVAWRQSQHRWGPVLLGRPLPLADCCTAAALRRDTSLPRDAASIVTGVSDEEERVDSI</sequence>
<feature type="compositionally biased region" description="Acidic residues" evidence="1">
    <location>
        <begin position="29"/>
        <end position="38"/>
    </location>
</feature>
<name>G4YGI8_PHYSP</name>
<keyword evidence="3" id="KW-1185">Reference proteome</keyword>
<gene>
    <name evidence="2" type="ORF">PHYSODRAFT_292853</name>
</gene>
<evidence type="ECO:0000256" key="1">
    <source>
        <dbReference type="SAM" id="MobiDB-lite"/>
    </source>
</evidence>
<proteinExistence type="predicted"/>
<protein>
    <submittedName>
        <fullName evidence="2">Uncharacterized protein</fullName>
    </submittedName>
</protein>
<organism evidence="2 3">
    <name type="scientific">Phytophthora sojae (strain P6497)</name>
    <name type="common">Soybean stem and root rot agent</name>
    <name type="synonym">Phytophthora megasperma f. sp. glycines</name>
    <dbReference type="NCBI Taxonomy" id="1094619"/>
    <lineage>
        <taxon>Eukaryota</taxon>
        <taxon>Sar</taxon>
        <taxon>Stramenopiles</taxon>
        <taxon>Oomycota</taxon>
        <taxon>Peronosporomycetes</taxon>
        <taxon>Peronosporales</taxon>
        <taxon>Peronosporaceae</taxon>
        <taxon>Phytophthora</taxon>
    </lineage>
</organism>
<dbReference type="AlphaFoldDB" id="G4YGI8"/>
<dbReference type="RefSeq" id="XP_009513798.1">
    <property type="nucleotide sequence ID" value="XM_009515503.1"/>
</dbReference>
<dbReference type="EMBL" id="JH159151">
    <property type="protein sequence ID" value="EGZ26523.1"/>
    <property type="molecule type" value="Genomic_DNA"/>
</dbReference>
<evidence type="ECO:0000313" key="3">
    <source>
        <dbReference type="Proteomes" id="UP000002640"/>
    </source>
</evidence>